<protein>
    <submittedName>
        <fullName evidence="1">Uncharacterized protein</fullName>
    </submittedName>
</protein>
<name>A0A0F9AIH2_9ZZZZ</name>
<reference evidence="1" key="1">
    <citation type="journal article" date="2015" name="Nature">
        <title>Complex archaea that bridge the gap between prokaryotes and eukaryotes.</title>
        <authorList>
            <person name="Spang A."/>
            <person name="Saw J.H."/>
            <person name="Jorgensen S.L."/>
            <person name="Zaremba-Niedzwiedzka K."/>
            <person name="Martijn J."/>
            <person name="Lind A.E."/>
            <person name="van Eijk R."/>
            <person name="Schleper C."/>
            <person name="Guy L."/>
            <person name="Ettema T.J."/>
        </authorList>
    </citation>
    <scope>NUCLEOTIDE SEQUENCE</scope>
</reference>
<comment type="caution">
    <text evidence="1">The sequence shown here is derived from an EMBL/GenBank/DDBJ whole genome shotgun (WGS) entry which is preliminary data.</text>
</comment>
<sequence length="27" mass="2913">MTMKNIYILTEAGGDVGLGHVVRMGHL</sequence>
<accession>A0A0F9AIH2</accession>
<gene>
    <name evidence="1" type="ORF">LCGC14_2908590</name>
</gene>
<evidence type="ECO:0000313" key="1">
    <source>
        <dbReference type="EMBL" id="KKK71971.1"/>
    </source>
</evidence>
<proteinExistence type="predicted"/>
<dbReference type="AlphaFoldDB" id="A0A0F9AIH2"/>
<dbReference type="EMBL" id="LAZR01057488">
    <property type="protein sequence ID" value="KKK71971.1"/>
    <property type="molecule type" value="Genomic_DNA"/>
</dbReference>
<organism evidence="1">
    <name type="scientific">marine sediment metagenome</name>
    <dbReference type="NCBI Taxonomy" id="412755"/>
    <lineage>
        <taxon>unclassified sequences</taxon>
        <taxon>metagenomes</taxon>
        <taxon>ecological metagenomes</taxon>
    </lineage>
</organism>
<feature type="non-terminal residue" evidence="1">
    <location>
        <position position="27"/>
    </location>
</feature>